<dbReference type="RefSeq" id="WP_311669152.1">
    <property type="nucleotide sequence ID" value="NZ_JAVREO010000014.1"/>
</dbReference>
<dbReference type="Proteomes" id="UP001183410">
    <property type="component" value="Unassembled WGS sequence"/>
</dbReference>
<keyword evidence="3" id="KW-1185">Reference proteome</keyword>
<sequence length="92" mass="9399">MSCGYARHAEVDRRTPGNSSVHLSKLGFGSSQADPGPFDLSEPAFALGVGDAGDAIENASVLAVRDGAPSTGRAPTYARVRTLVNGPGVMGR</sequence>
<protein>
    <submittedName>
        <fullName evidence="2">Uncharacterized protein</fullName>
    </submittedName>
</protein>
<evidence type="ECO:0000313" key="2">
    <source>
        <dbReference type="EMBL" id="MDT0269065.1"/>
    </source>
</evidence>
<evidence type="ECO:0000256" key="1">
    <source>
        <dbReference type="SAM" id="MobiDB-lite"/>
    </source>
</evidence>
<gene>
    <name evidence="2" type="ORF">RM844_22520</name>
</gene>
<evidence type="ECO:0000313" key="3">
    <source>
        <dbReference type="Proteomes" id="UP001183410"/>
    </source>
</evidence>
<comment type="caution">
    <text evidence="2">The sequence shown here is derived from an EMBL/GenBank/DDBJ whole genome shotgun (WGS) entry which is preliminary data.</text>
</comment>
<accession>A0ABU2JVQ1</accession>
<feature type="region of interest" description="Disordered" evidence="1">
    <location>
        <begin position="1"/>
        <end position="34"/>
    </location>
</feature>
<organism evidence="2 3">
    <name type="scientific">Streptomyces chisholmiae</name>
    <dbReference type="NCBI Taxonomy" id="3075540"/>
    <lineage>
        <taxon>Bacteria</taxon>
        <taxon>Bacillati</taxon>
        <taxon>Actinomycetota</taxon>
        <taxon>Actinomycetes</taxon>
        <taxon>Kitasatosporales</taxon>
        <taxon>Streptomycetaceae</taxon>
        <taxon>Streptomyces</taxon>
    </lineage>
</organism>
<reference evidence="3" key="1">
    <citation type="submission" date="2023-07" db="EMBL/GenBank/DDBJ databases">
        <title>30 novel species of actinomycetes from the DSMZ collection.</title>
        <authorList>
            <person name="Nouioui I."/>
        </authorList>
    </citation>
    <scope>NUCLEOTIDE SEQUENCE [LARGE SCALE GENOMIC DNA]</scope>
    <source>
        <strain evidence="3">DSM 44915</strain>
    </source>
</reference>
<dbReference type="EMBL" id="JAVREO010000014">
    <property type="protein sequence ID" value="MDT0269065.1"/>
    <property type="molecule type" value="Genomic_DNA"/>
</dbReference>
<proteinExistence type="predicted"/>
<name>A0ABU2JVQ1_9ACTN</name>